<dbReference type="PRINTS" id="PR01415">
    <property type="entry name" value="ANKYRIN"/>
</dbReference>
<sequence length="1323" mass="142850">MGKEQELLQAAKTEDLPTVHRILQRPGKAKLLGPAKRVNVNFQDSDGLAALHHAALNGNVELISLLLEAQAAVDIKDQKGMRALHYAAWQGRTEPMKMLLKAGSSVNSQSDGGQIPLHLSSQHGHYDGSEMLLQHQSNPCIRDLAGKTPLDLACEFGRVRVVQLLLSSNVCAAMLEPKTSDPNGTSPLHLAAKNGHIDIIRLLIRAGIDINLQTKTGTALHEAALCGKTEAVRLLLDSGISAGLRNTLSQTALDIVNQFTTTTASKDIKQMLRDASAAMQVRALKDYCNNYDLTSLNIKAGDIITVLEQHSDGRWKGCIHDNRTGNDRVGYFPSDMVEVIKRAGPSAQRYVRIELRTSTLASVSVANGDASYPCHIMSLPLFPLHPPPPHQPLFTSFGFNTVPPSTGTKGSAGSPHGSPTLSGGQQGAGSEDIWVLRKPSAGGSGSAGMGSTGSVSGSGHSSCAGQSGNANVHLTSTPVPSTPVPNTLGLNVPGLHAQAEGVKLLATVLSQSAKAKGHLLEHSRSVEQHSGGSTSSPPPEPRPFVDPLLQRREEASIESKNAEVVVDWLSGFQLQFYTTNFLNAGYDLHTIRYMTPEDLTAIGVTKPGHRKKMISEISRLDVHESIPERKPTNLMEWLSGIGLAHYYQTLMQNGYENMEFIRDISLEDLQEIGITKLGHQKKMMLGVQRLVGPTIPVIQCGESTENLNFDKPSRKEISEESGSPRLRRTADGRGLQGNDELPSGEKPTQTRSKHKSSSPDPPRQRADSSEPIEGSPRTRTPNVPQLCLPEEAGNEAPLDNGHKYATLSGQRGDRSIDMLDTGTTVNRSQSQSFATRPRRKLRPPTPPKRSCSSVSQGNLAEGPASETDSELLTVTYRERRRSDCGPALAESNLLSSSAAGGSVRDIAAMLEMTPLGRGCSHVQMSPGVLRRKHETLATDSDVRERRRTISCLTEDEDPGGTAQQDQESAGRRAPEPRPRSMIGHLEGGTEAGAVCHMLKKQKTEQQPTRRHQDVTEETRADRSSDRHQLLIAAPADVSGRGRRQGGSSTDFCSLPRKIMKPPVSLKPTPQLRVDLDPPTPTRRVPLSGLDSPHSQEVKRVPPPVAPKPNKKLLTSPLPQVEPSPANPPQPPRPSLPNPCSLLPGSAQGSASPLQSPQTPTSPHPIKPPRSSMAGLSLDIVSPLDVEVGGAESMHQRLKEECGPAEGTSRKKKLGVARQEQVHGEPDEEELVRERSLTLNETRGIKKMAEGDDQGNVQHGACVQVTHKLEEAKSSLDVALMAMEETIKTDKRKSVSETKPTVNILDDIGSMFDDLADQLEAMLD</sequence>
<reference evidence="10 11" key="1">
    <citation type="submission" date="2020-06" db="EMBL/GenBank/DDBJ databases">
        <authorList>
            <consortium name="Wellcome Sanger Institute Data Sharing"/>
        </authorList>
    </citation>
    <scope>NUCLEOTIDE SEQUENCE [LARGE SCALE GENOMIC DNA]</scope>
</reference>
<feature type="repeat" description="ANK" evidence="5">
    <location>
        <begin position="183"/>
        <end position="215"/>
    </location>
</feature>
<feature type="repeat" description="ANK" evidence="5">
    <location>
        <begin position="46"/>
        <end position="78"/>
    </location>
</feature>
<dbReference type="Pfam" id="PF00023">
    <property type="entry name" value="Ank"/>
    <property type="match status" value="2"/>
</dbReference>
<feature type="compositionally biased region" description="Low complexity" evidence="7">
    <location>
        <begin position="475"/>
        <end position="485"/>
    </location>
</feature>
<feature type="region of interest" description="Disordered" evidence="7">
    <location>
        <begin position="519"/>
        <end position="545"/>
    </location>
</feature>
<keyword evidence="1 6" id="KW-0728">SH3 domain</keyword>
<name>A0AAY4CIT1_9TELE</name>
<reference evidence="10" key="2">
    <citation type="submission" date="2025-08" db="UniProtKB">
        <authorList>
            <consortium name="Ensembl"/>
        </authorList>
    </citation>
    <scope>IDENTIFICATION</scope>
</reference>
<dbReference type="InterPro" id="IPR001452">
    <property type="entry name" value="SH3_domain"/>
</dbReference>
<dbReference type="InterPro" id="IPR035498">
    <property type="entry name" value="Caskin1/2_SAM_2"/>
</dbReference>
<feature type="domain" description="SAM" evidence="9">
    <location>
        <begin position="629"/>
        <end position="693"/>
    </location>
</feature>
<evidence type="ECO:0000256" key="3">
    <source>
        <dbReference type="ARBA" id="ARBA00022737"/>
    </source>
</evidence>
<feature type="repeat" description="ANK" evidence="5">
    <location>
        <begin position="79"/>
        <end position="111"/>
    </location>
</feature>
<dbReference type="PROSITE" id="PS50002">
    <property type="entry name" value="SH3"/>
    <property type="match status" value="1"/>
</dbReference>
<dbReference type="FunFam" id="1.25.40.20:FF:000225">
    <property type="entry name" value="caskin-1 isoform X1"/>
    <property type="match status" value="1"/>
</dbReference>
<dbReference type="InterPro" id="IPR013761">
    <property type="entry name" value="SAM/pointed_sf"/>
</dbReference>
<dbReference type="InterPro" id="IPR036770">
    <property type="entry name" value="Ankyrin_rpt-contain_sf"/>
</dbReference>
<dbReference type="InterPro" id="IPR001660">
    <property type="entry name" value="SAM"/>
</dbReference>
<feature type="domain" description="SAM" evidence="9">
    <location>
        <begin position="560"/>
        <end position="623"/>
    </location>
</feature>
<reference evidence="10" key="3">
    <citation type="submission" date="2025-09" db="UniProtKB">
        <authorList>
            <consortium name="Ensembl"/>
        </authorList>
    </citation>
    <scope>IDENTIFICATION</scope>
</reference>
<keyword evidence="11" id="KW-1185">Reference proteome</keyword>
<feature type="repeat" description="ANK" evidence="5">
    <location>
        <begin position="112"/>
        <end position="144"/>
    </location>
</feature>
<dbReference type="PANTHER" id="PTHR24174:SF19">
    <property type="entry name" value="CASKIN-1 ISOFORM X1"/>
    <property type="match status" value="1"/>
</dbReference>
<proteinExistence type="predicted"/>
<dbReference type="Gene3D" id="1.10.150.50">
    <property type="entry name" value="Transcription Factor, Ets-1"/>
    <property type="match status" value="2"/>
</dbReference>
<keyword evidence="2" id="KW-0597">Phosphoprotein</keyword>
<dbReference type="Pfam" id="PF16632">
    <property type="entry name" value="Caskin-tail"/>
    <property type="match status" value="1"/>
</dbReference>
<keyword evidence="4 5" id="KW-0040">ANK repeat</keyword>
<dbReference type="Pfam" id="PF07647">
    <property type="entry name" value="SAM_2"/>
    <property type="match status" value="1"/>
</dbReference>
<gene>
    <name evidence="10" type="primary">si:dkeyp-9d4.3</name>
</gene>
<feature type="compositionally biased region" description="Pro residues" evidence="7">
    <location>
        <begin position="1119"/>
        <end position="1136"/>
    </location>
</feature>
<dbReference type="PROSITE" id="PS50088">
    <property type="entry name" value="ANK_REPEAT"/>
    <property type="match status" value="6"/>
</dbReference>
<dbReference type="InterPro" id="IPR002110">
    <property type="entry name" value="Ankyrin_rpt"/>
</dbReference>
<organism evidence="10 11">
    <name type="scientific">Denticeps clupeoides</name>
    <name type="common">denticle herring</name>
    <dbReference type="NCBI Taxonomy" id="299321"/>
    <lineage>
        <taxon>Eukaryota</taxon>
        <taxon>Metazoa</taxon>
        <taxon>Chordata</taxon>
        <taxon>Craniata</taxon>
        <taxon>Vertebrata</taxon>
        <taxon>Euteleostomi</taxon>
        <taxon>Actinopterygii</taxon>
        <taxon>Neopterygii</taxon>
        <taxon>Teleostei</taxon>
        <taxon>Clupei</taxon>
        <taxon>Clupeiformes</taxon>
        <taxon>Denticipitoidei</taxon>
        <taxon>Denticipitidae</taxon>
        <taxon>Denticeps</taxon>
    </lineage>
</organism>
<feature type="compositionally biased region" description="Low complexity" evidence="7">
    <location>
        <begin position="1137"/>
        <end position="1158"/>
    </location>
</feature>
<dbReference type="SMART" id="SM00326">
    <property type="entry name" value="SH3"/>
    <property type="match status" value="1"/>
</dbReference>
<evidence type="ECO:0000313" key="10">
    <source>
        <dbReference type="Ensembl" id="ENSDCDP00010032496.1"/>
    </source>
</evidence>
<evidence type="ECO:0000256" key="6">
    <source>
        <dbReference type="PROSITE-ProRule" id="PRU00192"/>
    </source>
</evidence>
<evidence type="ECO:0000256" key="4">
    <source>
        <dbReference type="ARBA" id="ARBA00023043"/>
    </source>
</evidence>
<dbReference type="FunFam" id="2.30.30.40:FF:000062">
    <property type="entry name" value="caskin-2 isoform X1"/>
    <property type="match status" value="1"/>
</dbReference>
<evidence type="ECO:0000256" key="5">
    <source>
        <dbReference type="PROSITE-ProRule" id="PRU00023"/>
    </source>
</evidence>
<dbReference type="SUPFAM" id="SSF47769">
    <property type="entry name" value="SAM/Pointed domain"/>
    <property type="match status" value="2"/>
</dbReference>
<dbReference type="Gene3D" id="1.25.40.20">
    <property type="entry name" value="Ankyrin repeat-containing domain"/>
    <property type="match status" value="2"/>
</dbReference>
<feature type="domain" description="SH3" evidence="8">
    <location>
        <begin position="276"/>
        <end position="342"/>
    </location>
</feature>
<dbReference type="InterPro" id="IPR032232">
    <property type="entry name" value="Caskin1-CID"/>
</dbReference>
<feature type="compositionally biased region" description="Polar residues" evidence="7">
    <location>
        <begin position="821"/>
        <end position="834"/>
    </location>
</feature>
<evidence type="ECO:0000256" key="2">
    <source>
        <dbReference type="ARBA" id="ARBA00022553"/>
    </source>
</evidence>
<dbReference type="CDD" id="cd09498">
    <property type="entry name" value="SAM_caskin1_2_repeat2"/>
    <property type="match status" value="1"/>
</dbReference>
<dbReference type="FunFam" id="1.10.150.50:FF:000028">
    <property type="entry name" value="caskin-2 isoform X2"/>
    <property type="match status" value="1"/>
</dbReference>
<dbReference type="PROSITE" id="PS50297">
    <property type="entry name" value="ANK_REP_REGION"/>
    <property type="match status" value="5"/>
</dbReference>
<dbReference type="GeneTree" id="ENSGT00940000158025"/>
<dbReference type="Pfam" id="PF16907">
    <property type="entry name" value="Caskin-Pro-rich"/>
    <property type="match status" value="1"/>
</dbReference>
<evidence type="ECO:0000259" key="9">
    <source>
        <dbReference type="PROSITE" id="PS50105"/>
    </source>
</evidence>
<dbReference type="Pfam" id="PF16600">
    <property type="entry name" value="Caskin1-CID"/>
    <property type="match status" value="1"/>
</dbReference>
<dbReference type="InterPro" id="IPR032117">
    <property type="entry name" value="Caskin_C"/>
</dbReference>
<feature type="compositionally biased region" description="Gly residues" evidence="7">
    <location>
        <begin position="442"/>
        <end position="451"/>
    </location>
</feature>
<dbReference type="InterPro" id="IPR036028">
    <property type="entry name" value="SH3-like_dom_sf"/>
</dbReference>
<dbReference type="Gene3D" id="2.30.30.40">
    <property type="entry name" value="SH3 Domains"/>
    <property type="match status" value="1"/>
</dbReference>
<protein>
    <recommendedName>
        <fullName evidence="12">Caskin-1-like</fullName>
    </recommendedName>
</protein>
<dbReference type="PROSITE" id="PS50105">
    <property type="entry name" value="SAM_DOMAIN"/>
    <property type="match status" value="2"/>
</dbReference>
<dbReference type="SMART" id="SM00454">
    <property type="entry name" value="SAM"/>
    <property type="match status" value="2"/>
</dbReference>
<dbReference type="SUPFAM" id="SSF48403">
    <property type="entry name" value="Ankyrin repeat"/>
    <property type="match status" value="1"/>
</dbReference>
<feature type="compositionally biased region" description="Low complexity" evidence="7">
    <location>
        <begin position="452"/>
        <end position="465"/>
    </location>
</feature>
<feature type="repeat" description="ANK" evidence="5">
    <location>
        <begin position="215"/>
        <end position="247"/>
    </location>
</feature>
<dbReference type="Proteomes" id="UP000694580">
    <property type="component" value="Chromosome 3"/>
</dbReference>
<keyword evidence="3" id="KW-0677">Repeat</keyword>
<dbReference type="Ensembl" id="ENSDCDT00010040277.1">
    <property type="protein sequence ID" value="ENSDCDP00010032496.1"/>
    <property type="gene ID" value="ENSDCDG00010020770.1"/>
</dbReference>
<feature type="region of interest" description="Disordered" evidence="7">
    <location>
        <begin position="400"/>
        <end position="485"/>
    </location>
</feature>
<feature type="compositionally biased region" description="Basic and acidic residues" evidence="7">
    <location>
        <begin position="968"/>
        <end position="978"/>
    </location>
</feature>
<feature type="compositionally biased region" description="Polar residues" evidence="7">
    <location>
        <begin position="400"/>
        <end position="423"/>
    </location>
</feature>
<feature type="region of interest" description="Disordered" evidence="7">
    <location>
        <begin position="705"/>
        <end position="870"/>
    </location>
</feature>
<evidence type="ECO:0000256" key="7">
    <source>
        <dbReference type="SAM" id="MobiDB-lite"/>
    </source>
</evidence>
<dbReference type="Pfam" id="PF07653">
    <property type="entry name" value="SH3_2"/>
    <property type="match status" value="1"/>
</dbReference>
<feature type="region of interest" description="Disordered" evidence="7">
    <location>
        <begin position="938"/>
        <end position="985"/>
    </location>
</feature>
<dbReference type="Pfam" id="PF12796">
    <property type="entry name" value="Ank_2"/>
    <property type="match status" value="2"/>
</dbReference>
<dbReference type="InterPro" id="IPR033635">
    <property type="entry name" value="ANKS1/Caskin"/>
</dbReference>
<dbReference type="Pfam" id="PF00536">
    <property type="entry name" value="SAM_1"/>
    <property type="match status" value="1"/>
</dbReference>
<dbReference type="SMART" id="SM00248">
    <property type="entry name" value="ANK"/>
    <property type="match status" value="6"/>
</dbReference>
<evidence type="ECO:0008006" key="12">
    <source>
        <dbReference type="Google" id="ProtNLM"/>
    </source>
</evidence>
<evidence type="ECO:0000313" key="11">
    <source>
        <dbReference type="Proteomes" id="UP000694580"/>
    </source>
</evidence>
<dbReference type="PANTHER" id="PTHR24174">
    <property type="entry name" value="ANKYRIN REPEAT AND STERILE ALPHA MOTIF DOMAIN-CONTAINING PROTEIN 1"/>
    <property type="match status" value="1"/>
</dbReference>
<evidence type="ECO:0000259" key="8">
    <source>
        <dbReference type="PROSITE" id="PS50002"/>
    </source>
</evidence>
<dbReference type="SUPFAM" id="SSF50044">
    <property type="entry name" value="SH3-domain"/>
    <property type="match status" value="1"/>
</dbReference>
<feature type="compositionally biased region" description="Basic and acidic residues" evidence="7">
    <location>
        <begin position="1010"/>
        <end position="1028"/>
    </location>
</feature>
<feature type="repeat" description="ANK" evidence="5">
    <location>
        <begin position="145"/>
        <end position="170"/>
    </location>
</feature>
<accession>A0AAY4CIT1</accession>
<feature type="region of interest" description="Disordered" evidence="7">
    <location>
        <begin position="1000"/>
        <end position="1233"/>
    </location>
</feature>
<evidence type="ECO:0000256" key="1">
    <source>
        <dbReference type="ARBA" id="ARBA00022443"/>
    </source>
</evidence>